<dbReference type="PROSITE" id="PS00206">
    <property type="entry name" value="TRANSFERRIN_LIKE_2"/>
    <property type="match status" value="2"/>
</dbReference>
<keyword evidence="16" id="KW-0391">Immunity</keyword>
<feature type="disulfide bond" evidence="26">
    <location>
        <begin position="476"/>
        <end position="551"/>
    </location>
</feature>
<evidence type="ECO:0000256" key="7">
    <source>
        <dbReference type="ARBA" id="ARBA00022496"/>
    </source>
</evidence>
<evidence type="ECO:0000256" key="6">
    <source>
        <dbReference type="ARBA" id="ARBA00022448"/>
    </source>
</evidence>
<dbReference type="GO" id="GO:0005615">
    <property type="term" value="C:extracellular space"/>
    <property type="evidence" value="ECO:0007669"/>
    <property type="project" value="InterPro"/>
</dbReference>
<evidence type="ECO:0000256" key="8">
    <source>
        <dbReference type="ARBA" id="ARBA00022525"/>
    </source>
</evidence>
<feature type="chain" id="PRO_5034396952" description="Lactotransferrin" evidence="27">
    <location>
        <begin position="20"/>
        <end position="731"/>
    </location>
</feature>
<keyword evidence="13" id="KW-0378">Hydrolase</keyword>
<dbReference type="CDD" id="cd13618">
    <property type="entry name" value="PBP2_transferrin_N"/>
    <property type="match status" value="1"/>
</dbReference>
<evidence type="ECO:0000313" key="29">
    <source>
        <dbReference type="Proteomes" id="UP000694856"/>
    </source>
</evidence>
<feature type="signal peptide" evidence="27">
    <location>
        <begin position="1"/>
        <end position="19"/>
    </location>
</feature>
<evidence type="ECO:0000256" key="27">
    <source>
        <dbReference type="SAM" id="SignalP"/>
    </source>
</evidence>
<feature type="binding site" evidence="25">
    <location>
        <position position="452"/>
    </location>
    <ligand>
        <name>Fe(3+)</name>
        <dbReference type="ChEBI" id="CHEBI:29034"/>
        <label>1</label>
    </ligand>
</feature>
<evidence type="ECO:0000256" key="3">
    <source>
        <dbReference type="ARBA" id="ARBA00004463"/>
    </source>
</evidence>
<feature type="binding site" evidence="25">
    <location>
        <position position="211"/>
    </location>
    <ligand>
        <name>Fe(3+)</name>
        <dbReference type="ChEBI" id="CHEBI:29034"/>
        <label>1</label>
    </ligand>
</feature>
<feature type="binding site" evidence="24">
    <location>
        <position position="140"/>
    </location>
    <ligand>
        <name>hydrogencarbonate</name>
        <dbReference type="ChEBI" id="CHEBI:17544"/>
        <label>1</label>
    </ligand>
</feature>
<feature type="active site" evidence="23">
    <location>
        <position position="92"/>
    </location>
</feature>
<name>A0A8B8RC39_CAMFR</name>
<evidence type="ECO:0000256" key="21">
    <source>
        <dbReference type="ARBA" id="ARBA00044488"/>
    </source>
</evidence>
<keyword evidence="14" id="KW-0720">Serine protease</keyword>
<dbReference type="GO" id="GO:0001817">
    <property type="term" value="P:regulation of cytokine production"/>
    <property type="evidence" value="ECO:0007669"/>
    <property type="project" value="InterPro"/>
</dbReference>
<keyword evidence="20" id="KW-0325">Glycoprotein</keyword>
<feature type="active site" description="Nucleophile" evidence="23">
    <location>
        <position position="278"/>
    </location>
</feature>
<feature type="domain" description="Transferrin-like" evidence="28">
    <location>
        <begin position="364"/>
        <end position="716"/>
    </location>
</feature>
<keyword evidence="9" id="KW-0645">Protease</keyword>
<comment type="function">
    <text evidence="1">Transferrins are iron binding transport proteins which can bind two Fe(3+) ions in association with the binding of an anion, usually bicarbonate.</text>
</comment>
<keyword evidence="12" id="KW-0677">Repeat</keyword>
<feature type="binding site" evidence="24">
    <location>
        <position position="143"/>
    </location>
    <ligand>
        <name>hydrogencarbonate</name>
        <dbReference type="ChEBI" id="CHEBI:17544"/>
        <label>1</label>
    </ligand>
</feature>
<feature type="binding site" evidence="25">
    <location>
        <position position="414"/>
    </location>
    <ligand>
        <name>Fe(3+)</name>
        <dbReference type="ChEBI" id="CHEBI:29034"/>
        <label>2</label>
    </ligand>
</feature>
<evidence type="ECO:0000256" key="15">
    <source>
        <dbReference type="ARBA" id="ARBA00022855"/>
    </source>
</evidence>
<feature type="domain" description="Transferrin-like" evidence="28">
    <location>
        <begin position="25"/>
        <end position="352"/>
    </location>
</feature>
<dbReference type="GO" id="GO:0005506">
    <property type="term" value="F:iron ion binding"/>
    <property type="evidence" value="ECO:0007669"/>
    <property type="project" value="InterPro"/>
</dbReference>
<keyword evidence="11 27" id="KW-0732">Signal</keyword>
<dbReference type="GO" id="GO:0019731">
    <property type="term" value="P:antibacterial humoral response"/>
    <property type="evidence" value="ECO:0007669"/>
    <property type="project" value="InterPro"/>
</dbReference>
<dbReference type="InterPro" id="IPR030684">
    <property type="entry name" value="Lactotransferrin"/>
</dbReference>
<feature type="disulfide bond" evidence="26">
    <location>
        <begin position="615"/>
        <end position="629"/>
    </location>
</feature>
<dbReference type="InterPro" id="IPR018195">
    <property type="entry name" value="Transferrin_Fe_BS"/>
</dbReference>
<keyword evidence="8" id="KW-0964">Secreted</keyword>
<feature type="disulfide bond" evidence="26">
    <location>
        <begin position="444"/>
        <end position="689"/>
    </location>
</feature>
<feature type="binding site" evidence="25">
    <location>
        <position position="79"/>
    </location>
    <ligand>
        <name>Fe(3+)</name>
        <dbReference type="ChEBI" id="CHEBI:29034"/>
        <label>1</label>
    </ligand>
</feature>
<evidence type="ECO:0000256" key="11">
    <source>
        <dbReference type="ARBA" id="ARBA00022729"/>
    </source>
</evidence>
<keyword evidence="7" id="KW-0410">Iron transport</keyword>
<dbReference type="GO" id="GO:0051241">
    <property type="term" value="P:negative regulation of multicellular organismal process"/>
    <property type="evidence" value="ECO:0007669"/>
    <property type="project" value="UniProtKB-ARBA"/>
</dbReference>
<keyword evidence="6" id="KW-0813">Transport</keyword>
<dbReference type="GO" id="GO:0006826">
    <property type="term" value="P:iron ion transport"/>
    <property type="evidence" value="ECO:0007669"/>
    <property type="project" value="UniProtKB-KW"/>
</dbReference>
<dbReference type="PROSITE" id="PS00207">
    <property type="entry name" value="TRANSFERRIN_LIKE_3"/>
    <property type="match status" value="2"/>
</dbReference>
<dbReference type="PANTHER" id="PTHR11485">
    <property type="entry name" value="TRANSFERRIN"/>
    <property type="match status" value="1"/>
</dbReference>
<evidence type="ECO:0000256" key="4">
    <source>
        <dbReference type="ARBA" id="ARBA00004613"/>
    </source>
</evidence>
<keyword evidence="19 26" id="KW-1015">Disulfide bond</keyword>
<dbReference type="FunFam" id="3.40.190.10:FF:000105">
    <property type="entry name" value="Serotransferrin"/>
    <property type="match status" value="1"/>
</dbReference>
<dbReference type="PIRSF" id="PIRSF500683">
    <property type="entry name" value="Lactotransferrin"/>
    <property type="match status" value="1"/>
</dbReference>
<comment type="function">
    <text evidence="21">Lactoferricin binds to the bacterial surface and is crucial for the bactericidal functions. Has some antiviral activity against papillomavirus infection. N-terminal region shows strong antifungal activity against C.albicans. Contains two BBXB heparin-binding consensus sequences that appear to form the predominate functional GAG-binding site.</text>
</comment>
<feature type="disulfide bond" evidence="26">
    <location>
        <begin position="424"/>
        <end position="726"/>
    </location>
</feature>
<evidence type="ECO:0000256" key="1">
    <source>
        <dbReference type="ARBA" id="ARBA00002831"/>
    </source>
</evidence>
<dbReference type="PROSITE" id="PS51408">
    <property type="entry name" value="TRANSFERRIN_LIKE_4"/>
    <property type="match status" value="2"/>
</dbReference>
<dbReference type="GO" id="GO:0055037">
    <property type="term" value="C:recycling endosome"/>
    <property type="evidence" value="ECO:0007669"/>
    <property type="project" value="TreeGrafter"/>
</dbReference>
<evidence type="ECO:0000256" key="24">
    <source>
        <dbReference type="PIRSR" id="PIRSR002549-2"/>
    </source>
</evidence>
<keyword evidence="29" id="KW-1185">Reference proteome</keyword>
<evidence type="ECO:0000259" key="28">
    <source>
        <dbReference type="PROSITE" id="PS51408"/>
    </source>
</evidence>
<dbReference type="InterPro" id="IPR016357">
    <property type="entry name" value="Transferrin"/>
</dbReference>
<keyword evidence="15" id="KW-0892">Osteogenesis</keyword>
<dbReference type="Gene3D" id="3.40.190.10">
    <property type="entry name" value="Periplasmic binding protein-like II"/>
    <property type="match status" value="4"/>
</dbReference>
<dbReference type="CTD" id="4057"/>
<feature type="binding site" evidence="24">
    <location>
        <position position="484"/>
    </location>
    <ligand>
        <name>hydrogencarbonate</name>
        <dbReference type="ChEBI" id="CHEBI:17544"/>
        <label>2</label>
    </ligand>
</feature>
<feature type="disulfide bond" evidence="26">
    <location>
        <begin position="189"/>
        <end position="200"/>
    </location>
</feature>
<evidence type="ECO:0000256" key="2">
    <source>
        <dbReference type="ARBA" id="ARBA00003194"/>
    </source>
</evidence>
<feature type="binding site" evidence="24">
    <location>
        <position position="482"/>
    </location>
    <ligand>
        <name>hydrogencarbonate</name>
        <dbReference type="ChEBI" id="CHEBI:17544"/>
        <label>1</label>
    </ligand>
</feature>
<dbReference type="PANTHER" id="PTHR11485:SF55">
    <property type="entry name" value="LACTOTRANSFERRIN"/>
    <property type="match status" value="1"/>
</dbReference>
<dbReference type="Proteomes" id="UP000694856">
    <property type="component" value="Chromosome 17"/>
</dbReference>
<feature type="binding site" evidence="24">
    <location>
        <position position="478"/>
    </location>
    <ligand>
        <name>hydrogencarbonate</name>
        <dbReference type="ChEBI" id="CHEBI:17544"/>
        <label>1</label>
    </ligand>
</feature>
<evidence type="ECO:0000313" key="30">
    <source>
        <dbReference type="RefSeq" id="XP_032314574.1"/>
    </source>
</evidence>
<feature type="disulfide bond" evidence="26">
    <location>
        <begin position="38"/>
        <end position="55"/>
    </location>
</feature>
<gene>
    <name evidence="30" type="primary">LTF</name>
</gene>
<evidence type="ECO:0000256" key="20">
    <source>
        <dbReference type="ARBA" id="ARBA00023180"/>
    </source>
</evidence>
<evidence type="ECO:0000256" key="13">
    <source>
        <dbReference type="ARBA" id="ARBA00022801"/>
    </source>
</evidence>
<dbReference type="GO" id="GO:0004252">
    <property type="term" value="F:serine-type endopeptidase activity"/>
    <property type="evidence" value="ECO:0007669"/>
    <property type="project" value="InterPro"/>
</dbReference>
<feature type="binding site" evidence="25">
    <location>
        <position position="545"/>
    </location>
    <ligand>
        <name>Fe(3+)</name>
        <dbReference type="ChEBI" id="CHEBI:29034"/>
        <label>2</label>
    </ligand>
</feature>
<feature type="disulfide bond" evidence="26">
    <location>
        <begin position="500"/>
        <end position="717"/>
    </location>
</feature>
<organism evidence="29 30">
    <name type="scientific">Camelus ferus</name>
    <name type="common">Wild bactrian camel</name>
    <name type="synonym">Camelus bactrianus ferus</name>
    <dbReference type="NCBI Taxonomy" id="419612"/>
    <lineage>
        <taxon>Eukaryota</taxon>
        <taxon>Metazoa</taxon>
        <taxon>Chordata</taxon>
        <taxon>Craniata</taxon>
        <taxon>Vertebrata</taxon>
        <taxon>Euteleostomi</taxon>
        <taxon>Mammalia</taxon>
        <taxon>Eutheria</taxon>
        <taxon>Laurasiatheria</taxon>
        <taxon>Artiodactyla</taxon>
        <taxon>Tylopoda</taxon>
        <taxon>Camelidae</taxon>
        <taxon>Camelus</taxon>
    </lineage>
</organism>
<dbReference type="SUPFAM" id="SSF53850">
    <property type="entry name" value="Periplasmic binding protein-like II"/>
    <property type="match status" value="2"/>
</dbReference>
<evidence type="ECO:0000256" key="19">
    <source>
        <dbReference type="ARBA" id="ARBA00023157"/>
    </source>
</evidence>
<feature type="binding site" evidence="25">
    <location>
        <position position="111"/>
    </location>
    <ligand>
        <name>Fe(3+)</name>
        <dbReference type="ChEBI" id="CHEBI:29034"/>
        <label>1</label>
    </ligand>
</feature>
<dbReference type="GO" id="GO:0006508">
    <property type="term" value="P:proteolysis"/>
    <property type="evidence" value="ECO:0007669"/>
    <property type="project" value="UniProtKB-KW"/>
</dbReference>
<proteinExistence type="inferred from homology"/>
<feature type="disulfide bond" evidence="26">
    <location>
        <begin position="250"/>
        <end position="264"/>
    </location>
</feature>
<feature type="disulfide bond" evidence="26">
    <location>
        <begin position="377"/>
        <end position="390"/>
    </location>
</feature>
<dbReference type="GO" id="GO:0005769">
    <property type="term" value="C:early endosome"/>
    <property type="evidence" value="ECO:0007669"/>
    <property type="project" value="TreeGrafter"/>
</dbReference>
<feature type="binding site" evidence="24">
    <location>
        <position position="485"/>
    </location>
    <ligand>
        <name>hydrogencarbonate</name>
        <dbReference type="ChEBI" id="CHEBI:17544"/>
        <label>1</label>
    </ligand>
</feature>
<reference evidence="30" key="1">
    <citation type="submission" date="2025-08" db="UniProtKB">
        <authorList>
            <consortium name="RefSeq"/>
        </authorList>
    </citation>
    <scope>IDENTIFICATION</scope>
    <source>
        <tissue evidence="30">Ear skin</tissue>
    </source>
</reference>
<dbReference type="GO" id="GO:0001503">
    <property type="term" value="P:ossification"/>
    <property type="evidence" value="ECO:0007669"/>
    <property type="project" value="UniProtKB-KW"/>
</dbReference>
<accession>A0A8B8RC39</accession>
<evidence type="ECO:0000256" key="10">
    <source>
        <dbReference type="ARBA" id="ARBA00022723"/>
    </source>
</evidence>
<comment type="function">
    <text evidence="2">The lactotransferrin transferrin-like domain 1 functions as a serine protease of the peptidase S60 family that cuts arginine rich regions. This function contributes to the antimicrobial activity. Shows a preferential cleavage at -Arg-Ser-Arg-Arg-|- and -Arg-Arg-Ser-Arg-|-, and of Z-Phe-Arg-|-aminomethylcoumarin sites.</text>
</comment>
<evidence type="ECO:0000256" key="22">
    <source>
        <dbReference type="PIRNR" id="PIRNR002549"/>
    </source>
</evidence>
<evidence type="ECO:0000256" key="25">
    <source>
        <dbReference type="PIRSR" id="PIRSR002549-3"/>
    </source>
</evidence>
<dbReference type="Pfam" id="PF00405">
    <property type="entry name" value="Transferrin"/>
    <property type="match status" value="2"/>
</dbReference>
<keyword evidence="18" id="KW-0406">Ion transport</keyword>
<evidence type="ECO:0000256" key="5">
    <source>
        <dbReference type="ARBA" id="ARBA00018107"/>
    </source>
</evidence>
<comment type="similarity">
    <text evidence="22">Belongs to the transferrin family.</text>
</comment>
<evidence type="ECO:0000256" key="12">
    <source>
        <dbReference type="ARBA" id="ARBA00022737"/>
    </source>
</evidence>
<feature type="binding site" evidence="24">
    <location>
        <position position="142"/>
    </location>
    <ligand>
        <name>hydrogencarbonate</name>
        <dbReference type="ChEBI" id="CHEBI:17544"/>
        <label>1</label>
    </ligand>
</feature>
<dbReference type="PRINTS" id="PR00422">
    <property type="entry name" value="TRANSFERRIN"/>
</dbReference>
<evidence type="ECO:0000256" key="26">
    <source>
        <dbReference type="PIRSR" id="PIRSR002549-4"/>
    </source>
</evidence>
<evidence type="ECO:0000256" key="14">
    <source>
        <dbReference type="ARBA" id="ARBA00022825"/>
    </source>
</evidence>
<evidence type="ECO:0000256" key="18">
    <source>
        <dbReference type="ARBA" id="ARBA00023065"/>
    </source>
</evidence>
<dbReference type="RefSeq" id="XP_032314574.1">
    <property type="nucleotide sequence ID" value="XM_032458683.1"/>
</dbReference>
<dbReference type="PIRSF" id="PIRSF002549">
    <property type="entry name" value="Transferrin"/>
    <property type="match status" value="1"/>
</dbReference>
<evidence type="ECO:0000256" key="17">
    <source>
        <dbReference type="ARBA" id="ARBA00023004"/>
    </source>
</evidence>
<dbReference type="InterPro" id="IPR001156">
    <property type="entry name" value="Transferrin-like_dom"/>
</dbReference>
<feature type="binding site" evidence="25">
    <location>
        <position position="272"/>
    </location>
    <ligand>
        <name>Fe(3+)</name>
        <dbReference type="ChEBI" id="CHEBI:29034"/>
        <label>1</label>
    </ligand>
</feature>
<feature type="disulfide bond" evidence="26">
    <location>
        <begin position="367"/>
        <end position="399"/>
    </location>
</feature>
<dbReference type="GeneID" id="102515324"/>
<dbReference type="KEGG" id="cfr:102515324"/>
<feature type="disulfide bond" evidence="26">
    <location>
        <begin position="667"/>
        <end position="672"/>
    </location>
</feature>
<protein>
    <recommendedName>
        <fullName evidence="5">Lactotransferrin</fullName>
    </recommendedName>
</protein>
<feature type="binding site" evidence="24">
    <location>
        <position position="136"/>
    </location>
    <ligand>
        <name>hydrogencarbonate</name>
        <dbReference type="ChEBI" id="CHEBI:17544"/>
        <label>1</label>
    </ligand>
</feature>
<feature type="disulfide bond" evidence="26">
    <location>
        <begin position="521"/>
        <end position="534"/>
    </location>
</feature>
<evidence type="ECO:0000256" key="23">
    <source>
        <dbReference type="PIRSR" id="PIRSR002549-1"/>
    </source>
</evidence>
<dbReference type="PROSITE" id="PS00205">
    <property type="entry name" value="TRANSFERRIN_LIKE_1"/>
    <property type="match status" value="2"/>
</dbReference>
<dbReference type="CDD" id="cd13617">
    <property type="entry name" value="PBP2_transferrin_C"/>
    <property type="match status" value="1"/>
</dbReference>
<feature type="disulfide bond" evidence="26">
    <location>
        <begin position="510"/>
        <end position="524"/>
    </location>
</feature>
<dbReference type="AlphaFoldDB" id="A0A8B8RC39"/>
<comment type="subcellular location">
    <subcellularLocation>
        <location evidence="3">Cytoplasmic granule</location>
    </subcellularLocation>
    <subcellularLocation>
        <location evidence="4">Secreted</location>
    </subcellularLocation>
</comment>
<dbReference type="SMART" id="SM00094">
    <property type="entry name" value="TR_FER"/>
    <property type="match status" value="2"/>
</dbReference>
<sequence>MKLFFPALLSLGALGLCLAASKKSVRWCTTSPAESSKCAQWQRRMKKVRGPSVTCVKKTSRFECIQAISTEKADAVTLDGGLVYDAGLDPYKLRPIAAEVYGTENNPQTHYYAVAIAKKGTNFQLNQLQGLKSCHTGLGRSAGWNIPMGLLRPFLDWTGPPEPLQKAVAKFFSASCVPCVDGKEYPNLCQLCAGTGENKCACSSQEPYFGYSGAFKCLQDGAGDVAFVKDSTVFESLPAKADRDQYELLCPNNTRKPVDAFQECHLARVPSHAVVARSVNGKEDLIWKLLVKAQEKFGRGKPSAFQLFGSPAGQKDLLFKDSALGLLRIPSKIDSGLYLGSNYITAIRGLRETAAEVELRRAQVVWCAVGSDEQLKCQEWSRQSNQSVVCATASTTEDCIALVLKGEADALSLDGGYIYIAGKCGLVPVLAESQQSPESSGLDCVHRPVKGYLAVAVVRKANDKITWNSLRDKKSCHTAVDRTAGWNIPMGLLFKNTDSCRFDEFFSQSCAPGSDPRSKLCALCAGNEEGQNKCVPNSSERYYGYTGAFRCLAENVGDVAFVKDVTVLDNTDGSHSAHVSPQLETPWGFNKDNITGKNTEQWAKDLKLGDFELLCLNGTRKPVTEAESCHLAVAPNHAVVSRIDKVAHLEQVLLRQQAHFGRNGQDCPGKFCLFQSKTKNLLFNDNTECLAKLQGKTTYEEYLGPQYVTAIAKLRRCSTSPLLEACAFLMR</sequence>
<feature type="disulfide bond" evidence="26">
    <location>
        <begin position="134"/>
        <end position="217"/>
    </location>
</feature>
<feature type="disulfide bond" evidence="26">
    <location>
        <begin position="176"/>
        <end position="192"/>
    </location>
</feature>
<dbReference type="GO" id="GO:0005886">
    <property type="term" value="C:plasma membrane"/>
    <property type="evidence" value="ECO:0007669"/>
    <property type="project" value="TreeGrafter"/>
</dbReference>
<evidence type="ECO:0000256" key="9">
    <source>
        <dbReference type="ARBA" id="ARBA00022670"/>
    </source>
</evidence>
<feature type="binding site" evidence="25">
    <location>
        <position position="637"/>
    </location>
    <ligand>
        <name>Fe(3+)</name>
        <dbReference type="ChEBI" id="CHEBI:29034"/>
        <label>1</label>
    </ligand>
</feature>
<keyword evidence="10 25" id="KW-0479">Metal-binding</keyword>
<dbReference type="FunFam" id="3.40.190.10:FF:000095">
    <property type="entry name" value="Lactotransferrin"/>
    <property type="match status" value="1"/>
</dbReference>
<evidence type="ECO:0000256" key="16">
    <source>
        <dbReference type="ARBA" id="ARBA00022859"/>
    </source>
</evidence>
<keyword evidence="17 25" id="KW-0408">Iron</keyword>
<feature type="disulfide bond" evidence="26">
    <location>
        <begin position="28"/>
        <end position="64"/>
    </location>
</feature>
<dbReference type="GO" id="GO:0019732">
    <property type="term" value="P:antifungal humoral response"/>
    <property type="evidence" value="ECO:0007669"/>
    <property type="project" value="InterPro"/>
</dbReference>